<dbReference type="InParanoid" id="A0A409XK64"/>
<feature type="region of interest" description="Disordered" evidence="1">
    <location>
        <begin position="15"/>
        <end position="40"/>
    </location>
</feature>
<accession>A0A409XK64</accession>
<evidence type="ECO:0008006" key="4">
    <source>
        <dbReference type="Google" id="ProtNLM"/>
    </source>
</evidence>
<proteinExistence type="predicted"/>
<dbReference type="EMBL" id="NHYD01001459">
    <property type="protein sequence ID" value="PPQ91144.1"/>
    <property type="molecule type" value="Genomic_DNA"/>
</dbReference>
<dbReference type="STRING" id="93625.A0A409XK64"/>
<evidence type="ECO:0000313" key="2">
    <source>
        <dbReference type="EMBL" id="PPQ91144.1"/>
    </source>
</evidence>
<protein>
    <recommendedName>
        <fullName evidence="4">Retrotransposon gag domain-containing protein</fullName>
    </recommendedName>
</protein>
<dbReference type="OrthoDB" id="2954238at2759"/>
<name>A0A409XK64_PSICY</name>
<sequence length="223" mass="24757">MSSLGNFAELPMNVGMDPAQADSIPQPNLHHTGESSGSGSGALVPVSFPPIPSYLANLVQAPPLAPPVVAKSFGGTVKVHNPRMFNSKYEEVTPFLSEIHRIIEFNAVSFSTDHHKVLYVGLYLKDGIPIEWFNHLEQFKSPLLYDWSGFVQEFTTKFADPHLILSADQKLDRLKQTELSLHLDMTEQTKISHFMKGLKPAIKDNLDGNISLSRSTLIYTNVI</sequence>
<dbReference type="AlphaFoldDB" id="A0A409XK64"/>
<gene>
    <name evidence="2" type="ORF">CVT25_012551</name>
</gene>
<keyword evidence="3" id="KW-1185">Reference proteome</keyword>
<dbReference type="Proteomes" id="UP000283269">
    <property type="component" value="Unassembled WGS sequence"/>
</dbReference>
<reference evidence="2 3" key="1">
    <citation type="journal article" date="2018" name="Evol. Lett.">
        <title>Horizontal gene cluster transfer increased hallucinogenic mushroom diversity.</title>
        <authorList>
            <person name="Reynolds H.T."/>
            <person name="Vijayakumar V."/>
            <person name="Gluck-Thaler E."/>
            <person name="Korotkin H.B."/>
            <person name="Matheny P.B."/>
            <person name="Slot J.C."/>
        </authorList>
    </citation>
    <scope>NUCLEOTIDE SEQUENCE [LARGE SCALE GENOMIC DNA]</scope>
    <source>
        <strain evidence="2 3">2631</strain>
    </source>
</reference>
<organism evidence="2 3">
    <name type="scientific">Psilocybe cyanescens</name>
    <dbReference type="NCBI Taxonomy" id="93625"/>
    <lineage>
        <taxon>Eukaryota</taxon>
        <taxon>Fungi</taxon>
        <taxon>Dikarya</taxon>
        <taxon>Basidiomycota</taxon>
        <taxon>Agaricomycotina</taxon>
        <taxon>Agaricomycetes</taxon>
        <taxon>Agaricomycetidae</taxon>
        <taxon>Agaricales</taxon>
        <taxon>Agaricineae</taxon>
        <taxon>Strophariaceae</taxon>
        <taxon>Psilocybe</taxon>
    </lineage>
</organism>
<comment type="caution">
    <text evidence="2">The sequence shown here is derived from an EMBL/GenBank/DDBJ whole genome shotgun (WGS) entry which is preliminary data.</text>
</comment>
<evidence type="ECO:0000256" key="1">
    <source>
        <dbReference type="SAM" id="MobiDB-lite"/>
    </source>
</evidence>
<evidence type="ECO:0000313" key="3">
    <source>
        <dbReference type="Proteomes" id="UP000283269"/>
    </source>
</evidence>